<gene>
    <name evidence="4" type="ORF">BGK67_16635</name>
</gene>
<keyword evidence="5" id="KW-1185">Reference proteome</keyword>
<dbReference type="Proteomes" id="UP000095705">
    <property type="component" value="Unassembled WGS sequence"/>
</dbReference>
<dbReference type="AlphaFoldDB" id="A0A1E5Q1Q5"/>
<evidence type="ECO:0000313" key="5">
    <source>
        <dbReference type="Proteomes" id="UP000095705"/>
    </source>
</evidence>
<dbReference type="InterPro" id="IPR016181">
    <property type="entry name" value="Acyl_CoA_acyltransferase"/>
</dbReference>
<dbReference type="STRING" id="36818.BGK67_16635"/>
<organism evidence="4 5">
    <name type="scientific">Streptomyces subrutilus</name>
    <dbReference type="NCBI Taxonomy" id="36818"/>
    <lineage>
        <taxon>Bacteria</taxon>
        <taxon>Bacillati</taxon>
        <taxon>Actinomycetota</taxon>
        <taxon>Actinomycetes</taxon>
        <taxon>Kitasatosporales</taxon>
        <taxon>Streptomycetaceae</taxon>
        <taxon>Streptomyces</taxon>
    </lineage>
</organism>
<dbReference type="InterPro" id="IPR050832">
    <property type="entry name" value="Bact_Acetyltransf"/>
</dbReference>
<dbReference type="Pfam" id="PF00583">
    <property type="entry name" value="Acetyltransf_1"/>
    <property type="match status" value="1"/>
</dbReference>
<evidence type="ECO:0000256" key="1">
    <source>
        <dbReference type="ARBA" id="ARBA00022679"/>
    </source>
</evidence>
<dbReference type="PANTHER" id="PTHR43877:SF2">
    <property type="entry name" value="AMINOALKYLPHOSPHONATE N-ACETYLTRANSFERASE-RELATED"/>
    <property type="match status" value="1"/>
</dbReference>
<evidence type="ECO:0000313" key="4">
    <source>
        <dbReference type="EMBL" id="OEJ35764.1"/>
    </source>
</evidence>
<keyword evidence="1 4" id="KW-0808">Transferase</keyword>
<dbReference type="CDD" id="cd04301">
    <property type="entry name" value="NAT_SF"/>
    <property type="match status" value="1"/>
</dbReference>
<protein>
    <submittedName>
        <fullName evidence="4">GNAT family N-acetyltransferase</fullName>
    </submittedName>
</protein>
<dbReference type="EMBL" id="MEHK01000001">
    <property type="protein sequence ID" value="OEJ35764.1"/>
    <property type="molecule type" value="Genomic_DNA"/>
</dbReference>
<dbReference type="PANTHER" id="PTHR43877">
    <property type="entry name" value="AMINOALKYLPHOSPHONATE N-ACETYLTRANSFERASE-RELATED-RELATED"/>
    <property type="match status" value="1"/>
</dbReference>
<name>A0A1E5Q1Q5_9ACTN</name>
<dbReference type="GO" id="GO:0016747">
    <property type="term" value="F:acyltransferase activity, transferring groups other than amino-acyl groups"/>
    <property type="evidence" value="ECO:0007669"/>
    <property type="project" value="InterPro"/>
</dbReference>
<dbReference type="SUPFAM" id="SSF55729">
    <property type="entry name" value="Acyl-CoA N-acyltransferases (Nat)"/>
    <property type="match status" value="1"/>
</dbReference>
<feature type="domain" description="N-acetyltransferase" evidence="3">
    <location>
        <begin position="1"/>
        <end position="167"/>
    </location>
</feature>
<keyword evidence="2" id="KW-0012">Acyltransferase</keyword>
<comment type="caution">
    <text evidence="4">The sequence shown here is derived from an EMBL/GenBank/DDBJ whole genome shotgun (WGS) entry which is preliminary data.</text>
</comment>
<dbReference type="Gene3D" id="3.40.630.30">
    <property type="match status" value="1"/>
</dbReference>
<accession>A0A1E5Q1Q5</accession>
<evidence type="ECO:0000259" key="3">
    <source>
        <dbReference type="PROSITE" id="PS51186"/>
    </source>
</evidence>
<sequence>MRRREPPDLDACVAVLAAVHAHDGYPLDWPDRPARWLAPPALLDAWVAHRDGRVTGHIGLSRSGARDAAPALWSRRAGVPVERTAVISRLFVSPADRGRGAGALLLERAVREARGRALHPVLDVLASDTAAAALYERLGWSRLATVEQRWGPDRTVSVHCYAAPPPPA</sequence>
<dbReference type="InterPro" id="IPR000182">
    <property type="entry name" value="GNAT_dom"/>
</dbReference>
<dbReference type="PROSITE" id="PS51186">
    <property type="entry name" value="GNAT"/>
    <property type="match status" value="1"/>
</dbReference>
<evidence type="ECO:0000256" key="2">
    <source>
        <dbReference type="ARBA" id="ARBA00023315"/>
    </source>
</evidence>
<proteinExistence type="predicted"/>
<reference evidence="4 5" key="1">
    <citation type="submission" date="2016-08" db="EMBL/GenBank/DDBJ databases">
        <title>The complete genome of Streptomyces subrutilus 10-1-1.</title>
        <authorList>
            <person name="Chen X."/>
        </authorList>
    </citation>
    <scope>NUCLEOTIDE SEQUENCE [LARGE SCALE GENOMIC DNA]</scope>
    <source>
        <strain evidence="4 5">10-1-1</strain>
    </source>
</reference>